<dbReference type="GO" id="GO:0019433">
    <property type="term" value="P:triglyceride catabolic process"/>
    <property type="evidence" value="ECO:0007669"/>
    <property type="project" value="TreeGrafter"/>
</dbReference>
<dbReference type="AlphaFoldDB" id="A0AAD7ADT5"/>
<keyword evidence="2" id="KW-0521">NADP</keyword>
<dbReference type="Proteomes" id="UP001218218">
    <property type="component" value="Unassembled WGS sequence"/>
</dbReference>
<dbReference type="GO" id="GO:0000140">
    <property type="term" value="F:acylglycerone-phosphate reductase (NADP+) activity"/>
    <property type="evidence" value="ECO:0007669"/>
    <property type="project" value="TreeGrafter"/>
</dbReference>
<organism evidence="4 5">
    <name type="scientific">Mycena albidolilacea</name>
    <dbReference type="NCBI Taxonomy" id="1033008"/>
    <lineage>
        <taxon>Eukaryota</taxon>
        <taxon>Fungi</taxon>
        <taxon>Dikarya</taxon>
        <taxon>Basidiomycota</taxon>
        <taxon>Agaricomycotina</taxon>
        <taxon>Agaricomycetes</taxon>
        <taxon>Agaricomycetidae</taxon>
        <taxon>Agaricales</taxon>
        <taxon>Marasmiineae</taxon>
        <taxon>Mycenaceae</taxon>
        <taxon>Mycena</taxon>
    </lineage>
</organism>
<dbReference type="GO" id="GO:0004806">
    <property type="term" value="F:triacylglycerol lipase activity"/>
    <property type="evidence" value="ECO:0007669"/>
    <property type="project" value="TreeGrafter"/>
</dbReference>
<sequence length="316" mass="34416">MSASSKKTVLITGCSAGGIGAALAKEFHSRGFRVFAVSRRLETMEELPAIGIETLALDVTNIDAIRKTKEEISRRTGGKLDILPVGDAAVADLDMTFVRSLYELNVFGPMCMVQEFLPLLIASGKGCVVNHGSVAGVMPLPFSTAYNSSKAALLSFGNTLRIELAPFNVRVVNVSVSISSISFSQLITGGVTTNILQPYTLHPFEFSENSLYKSMQEQQQTRLRESLKDAIPAADFARTVVGAVTKSAPPRTVWAGAHAMQAWMVVTFLPSTIIVRTSERLLWPMTIDFGKEWIVADMFGISKLAARLRSEKRTHT</sequence>
<comment type="similarity">
    <text evidence="1">Belongs to the short-chain dehydrogenases/reductases (SDR) family.</text>
</comment>
<dbReference type="Gene3D" id="3.40.50.720">
    <property type="entry name" value="NAD(P)-binding Rossmann-like Domain"/>
    <property type="match status" value="1"/>
</dbReference>
<comment type="caution">
    <text evidence="4">The sequence shown here is derived from an EMBL/GenBank/DDBJ whole genome shotgun (WGS) entry which is preliminary data.</text>
</comment>
<protein>
    <submittedName>
        <fullName evidence="4">NAD-P-binding protein</fullName>
    </submittedName>
</protein>
<evidence type="ECO:0000256" key="1">
    <source>
        <dbReference type="ARBA" id="ARBA00006484"/>
    </source>
</evidence>
<dbReference type="PROSITE" id="PS00061">
    <property type="entry name" value="ADH_SHORT"/>
    <property type="match status" value="1"/>
</dbReference>
<evidence type="ECO:0000313" key="5">
    <source>
        <dbReference type="Proteomes" id="UP001218218"/>
    </source>
</evidence>
<evidence type="ECO:0000256" key="2">
    <source>
        <dbReference type="ARBA" id="ARBA00022857"/>
    </source>
</evidence>
<dbReference type="PRINTS" id="PR00081">
    <property type="entry name" value="GDHRDH"/>
</dbReference>
<keyword evidence="3" id="KW-0560">Oxidoreductase</keyword>
<dbReference type="GO" id="GO:0005811">
    <property type="term" value="C:lipid droplet"/>
    <property type="evidence" value="ECO:0007669"/>
    <property type="project" value="TreeGrafter"/>
</dbReference>
<accession>A0AAD7ADT5</accession>
<keyword evidence="5" id="KW-1185">Reference proteome</keyword>
<reference evidence="4" key="1">
    <citation type="submission" date="2023-03" db="EMBL/GenBank/DDBJ databases">
        <title>Massive genome expansion in bonnet fungi (Mycena s.s.) driven by repeated elements and novel gene families across ecological guilds.</title>
        <authorList>
            <consortium name="Lawrence Berkeley National Laboratory"/>
            <person name="Harder C.B."/>
            <person name="Miyauchi S."/>
            <person name="Viragh M."/>
            <person name="Kuo A."/>
            <person name="Thoen E."/>
            <person name="Andreopoulos B."/>
            <person name="Lu D."/>
            <person name="Skrede I."/>
            <person name="Drula E."/>
            <person name="Henrissat B."/>
            <person name="Morin E."/>
            <person name="Kohler A."/>
            <person name="Barry K."/>
            <person name="LaButti K."/>
            <person name="Morin E."/>
            <person name="Salamov A."/>
            <person name="Lipzen A."/>
            <person name="Mereny Z."/>
            <person name="Hegedus B."/>
            <person name="Baldrian P."/>
            <person name="Stursova M."/>
            <person name="Weitz H."/>
            <person name="Taylor A."/>
            <person name="Grigoriev I.V."/>
            <person name="Nagy L.G."/>
            <person name="Martin F."/>
            <person name="Kauserud H."/>
        </authorList>
    </citation>
    <scope>NUCLEOTIDE SEQUENCE</scope>
    <source>
        <strain evidence="4">CBHHK002</strain>
    </source>
</reference>
<proteinExistence type="inferred from homology"/>
<gene>
    <name evidence="4" type="ORF">DFH08DRAFT_689988</name>
</gene>
<evidence type="ECO:0000313" key="4">
    <source>
        <dbReference type="EMBL" id="KAJ7355888.1"/>
    </source>
</evidence>
<dbReference type="InterPro" id="IPR002347">
    <property type="entry name" value="SDR_fam"/>
</dbReference>
<evidence type="ECO:0000256" key="3">
    <source>
        <dbReference type="ARBA" id="ARBA00023002"/>
    </source>
</evidence>
<dbReference type="PANTHER" id="PTHR44169">
    <property type="entry name" value="NADPH-DEPENDENT 1-ACYLDIHYDROXYACETONE PHOSPHATE REDUCTASE"/>
    <property type="match status" value="1"/>
</dbReference>
<dbReference type="InterPro" id="IPR020904">
    <property type="entry name" value="Sc_DH/Rdtase_CS"/>
</dbReference>
<dbReference type="Pfam" id="PF00106">
    <property type="entry name" value="adh_short"/>
    <property type="match status" value="1"/>
</dbReference>
<dbReference type="EMBL" id="JARIHO010000009">
    <property type="protein sequence ID" value="KAJ7355888.1"/>
    <property type="molecule type" value="Genomic_DNA"/>
</dbReference>
<dbReference type="SUPFAM" id="SSF51735">
    <property type="entry name" value="NAD(P)-binding Rossmann-fold domains"/>
    <property type="match status" value="1"/>
</dbReference>
<dbReference type="GO" id="GO:0006654">
    <property type="term" value="P:phosphatidic acid biosynthetic process"/>
    <property type="evidence" value="ECO:0007669"/>
    <property type="project" value="TreeGrafter"/>
</dbReference>
<dbReference type="PANTHER" id="PTHR44169:SF6">
    <property type="entry name" value="NADPH-DEPENDENT 1-ACYLDIHYDROXYACETONE PHOSPHATE REDUCTASE"/>
    <property type="match status" value="1"/>
</dbReference>
<dbReference type="GO" id="GO:0005783">
    <property type="term" value="C:endoplasmic reticulum"/>
    <property type="evidence" value="ECO:0007669"/>
    <property type="project" value="TreeGrafter"/>
</dbReference>
<name>A0AAD7ADT5_9AGAR</name>
<dbReference type="InterPro" id="IPR036291">
    <property type="entry name" value="NAD(P)-bd_dom_sf"/>
</dbReference>